<dbReference type="EMBL" id="CALNXJ010000004">
    <property type="protein sequence ID" value="CAH3038533.1"/>
    <property type="molecule type" value="Genomic_DNA"/>
</dbReference>
<feature type="transmembrane region" description="Helical" evidence="3">
    <location>
        <begin position="412"/>
        <end position="429"/>
    </location>
</feature>
<gene>
    <name evidence="4" type="ORF">PMEA_00021747</name>
</gene>
<feature type="transmembrane region" description="Helical" evidence="3">
    <location>
        <begin position="528"/>
        <end position="552"/>
    </location>
</feature>
<evidence type="ECO:0000256" key="1">
    <source>
        <dbReference type="ARBA" id="ARBA00022737"/>
    </source>
</evidence>
<feature type="coiled-coil region" evidence="2">
    <location>
        <begin position="629"/>
        <end position="663"/>
    </location>
</feature>
<sequence length="673" mass="78604">MERRISPDDLILPRPTCEVAQKGIVNGLIFSQHRQSVAMEDLDEAFYESVSQEMREQGIERSKAMDLVRIKRLIDACDSKEDTALYLLEEWNYEPQVSRFLRLLSDLGVDFESVKDSLQNTPLHMAAKKNYTLVGDYLMDRFPSMLLTANAQNELPIEIAIRNYQDDMAAFLIRRMDHRRVKDLFSGIKQQGKDIVSFLKMTKEFKMQKTIVAVLDSLISPRWPHPPSLPSDILPCLSWEQLPETPTHYYVAYDILESDDNGKFPDDPSYEHPHQSCLYNLASHWHKNLDEIAEGIINHVVIQLLTERKWRKYASFWCRVRSYHYMFFVCALGASLVYSVSLDEPLDYGSSSFRAVFDVLILFTTFFFMLEEIIELKREPSIFVKDPWNYLNVSGYVLIFLTFVYRLQKRNYQWTFACFAFSINSLGIFKHTSRDRYIGEYVKCLYKVIYRDMPRFLYVFGIILFTFTVSYYLALQAHKDLTLLNGELVNNRTIRGDISCTGEIWCVMLAGLFAWLEGTFVVNTFEDVGIFGGFLILAFMLSVTIILLNILIAQLSLTYETVQEESQHSFTAMRMQAVAIVEWGSRFRFWNVRKKYYVAGEIRPREEIEAMLQKCRERSESNKSITDHLKEIRERFTAMETNLQSLRCELESVIQKRQDEVNKQTTQGFDKAV</sequence>
<comment type="caution">
    <text evidence="4">The sequence shown here is derived from an EMBL/GenBank/DDBJ whole genome shotgun (WGS) entry which is preliminary data.</text>
</comment>
<dbReference type="GO" id="GO:0005886">
    <property type="term" value="C:plasma membrane"/>
    <property type="evidence" value="ECO:0007669"/>
    <property type="project" value="TreeGrafter"/>
</dbReference>
<keyword evidence="3" id="KW-0472">Membrane</keyword>
<feature type="transmembrane region" description="Helical" evidence="3">
    <location>
        <begin position="322"/>
        <end position="340"/>
    </location>
</feature>
<evidence type="ECO:0000256" key="2">
    <source>
        <dbReference type="SAM" id="Coils"/>
    </source>
</evidence>
<dbReference type="AlphaFoldDB" id="A0AAU9VXK1"/>
<keyword evidence="1" id="KW-0677">Repeat</keyword>
<dbReference type="PANTHER" id="PTHR10582:SF2">
    <property type="entry name" value="INACTIVE"/>
    <property type="match status" value="1"/>
</dbReference>
<keyword evidence="5" id="KW-1185">Reference proteome</keyword>
<proteinExistence type="predicted"/>
<dbReference type="Proteomes" id="UP001159428">
    <property type="component" value="Unassembled WGS sequence"/>
</dbReference>
<dbReference type="InterPro" id="IPR036770">
    <property type="entry name" value="Ankyrin_rpt-contain_sf"/>
</dbReference>
<dbReference type="InterPro" id="IPR024862">
    <property type="entry name" value="TRPV"/>
</dbReference>
<name>A0AAU9VXK1_9CNID</name>
<feature type="transmembrane region" description="Helical" evidence="3">
    <location>
        <begin position="352"/>
        <end position="370"/>
    </location>
</feature>
<dbReference type="PANTHER" id="PTHR10582">
    <property type="entry name" value="TRANSIENT RECEPTOR POTENTIAL ION CHANNEL PROTEIN"/>
    <property type="match status" value="1"/>
</dbReference>
<feature type="transmembrane region" description="Helical" evidence="3">
    <location>
        <begin position="456"/>
        <end position="474"/>
    </location>
</feature>
<evidence type="ECO:0000313" key="5">
    <source>
        <dbReference type="Proteomes" id="UP001159428"/>
    </source>
</evidence>
<dbReference type="GO" id="GO:0098703">
    <property type="term" value="P:calcium ion import across plasma membrane"/>
    <property type="evidence" value="ECO:0007669"/>
    <property type="project" value="TreeGrafter"/>
</dbReference>
<dbReference type="GO" id="GO:0005262">
    <property type="term" value="F:calcium channel activity"/>
    <property type="evidence" value="ECO:0007669"/>
    <property type="project" value="TreeGrafter"/>
</dbReference>
<keyword evidence="3" id="KW-0812">Transmembrane</keyword>
<accession>A0AAU9VXK1</accession>
<reference evidence="4 5" key="1">
    <citation type="submission" date="2022-05" db="EMBL/GenBank/DDBJ databases">
        <authorList>
            <consortium name="Genoscope - CEA"/>
            <person name="William W."/>
        </authorList>
    </citation>
    <scope>NUCLEOTIDE SEQUENCE [LARGE SCALE GENOMIC DNA]</scope>
</reference>
<organism evidence="4 5">
    <name type="scientific">Pocillopora meandrina</name>
    <dbReference type="NCBI Taxonomy" id="46732"/>
    <lineage>
        <taxon>Eukaryota</taxon>
        <taxon>Metazoa</taxon>
        <taxon>Cnidaria</taxon>
        <taxon>Anthozoa</taxon>
        <taxon>Hexacorallia</taxon>
        <taxon>Scleractinia</taxon>
        <taxon>Astrocoeniina</taxon>
        <taxon>Pocilloporidae</taxon>
        <taxon>Pocillopora</taxon>
    </lineage>
</organism>
<feature type="transmembrane region" description="Helical" evidence="3">
    <location>
        <begin position="390"/>
        <end position="406"/>
    </location>
</feature>
<keyword evidence="2" id="KW-0175">Coiled coil</keyword>
<keyword evidence="3" id="KW-1133">Transmembrane helix</keyword>
<evidence type="ECO:0008006" key="6">
    <source>
        <dbReference type="Google" id="ProtNLM"/>
    </source>
</evidence>
<evidence type="ECO:0000256" key="3">
    <source>
        <dbReference type="SAM" id="Phobius"/>
    </source>
</evidence>
<protein>
    <recommendedName>
        <fullName evidence="6">Ion transport domain-containing protein</fullName>
    </recommendedName>
</protein>
<dbReference type="Gene3D" id="1.25.40.20">
    <property type="entry name" value="Ankyrin repeat-containing domain"/>
    <property type="match status" value="1"/>
</dbReference>
<evidence type="ECO:0000313" key="4">
    <source>
        <dbReference type="EMBL" id="CAH3038533.1"/>
    </source>
</evidence>
<dbReference type="SUPFAM" id="SSF48403">
    <property type="entry name" value="Ankyrin repeat"/>
    <property type="match status" value="1"/>
</dbReference>